<dbReference type="Pfam" id="PF23023">
    <property type="entry name" value="Anti-Pycsar_Apyc1"/>
    <property type="match status" value="1"/>
</dbReference>
<dbReference type="OrthoDB" id="9803916at2"/>
<dbReference type="Proteomes" id="UP000094652">
    <property type="component" value="Chromosome"/>
</dbReference>
<organism evidence="2 3">
    <name type="scientific">Clostridium taeniosporum</name>
    <dbReference type="NCBI Taxonomy" id="394958"/>
    <lineage>
        <taxon>Bacteria</taxon>
        <taxon>Bacillati</taxon>
        <taxon>Bacillota</taxon>
        <taxon>Clostridia</taxon>
        <taxon>Eubacteriales</taxon>
        <taxon>Clostridiaceae</taxon>
        <taxon>Clostridium</taxon>
    </lineage>
</organism>
<dbReference type="Gene3D" id="3.60.15.10">
    <property type="entry name" value="Ribonuclease Z/Hydroxyacylglutathione hydrolase-like"/>
    <property type="match status" value="1"/>
</dbReference>
<dbReference type="EMBL" id="CP017253">
    <property type="protein sequence ID" value="AOR23502.1"/>
    <property type="molecule type" value="Genomic_DNA"/>
</dbReference>
<reference evidence="3" key="1">
    <citation type="submission" date="2016-09" db="EMBL/GenBank/DDBJ databases">
        <title>Genomics of Clostridium taeniosporum, an organism which forms endospores with ribbon-like appendages.</title>
        <authorList>
            <person name="Walker J.R."/>
        </authorList>
    </citation>
    <scope>NUCLEOTIDE SEQUENCE [LARGE SCALE GENOMIC DNA]</scope>
    <source>
        <strain evidence="3">1/k</strain>
    </source>
</reference>
<dbReference type="InterPro" id="IPR001279">
    <property type="entry name" value="Metallo-B-lactamas"/>
</dbReference>
<gene>
    <name evidence="2" type="ORF">BGI42_07020</name>
</gene>
<dbReference type="InterPro" id="IPR036866">
    <property type="entry name" value="RibonucZ/Hydroxyglut_hydro"/>
</dbReference>
<protein>
    <submittedName>
        <fullName evidence="2">Ribonuclease Z</fullName>
    </submittedName>
</protein>
<evidence type="ECO:0000313" key="3">
    <source>
        <dbReference type="Proteomes" id="UP000094652"/>
    </source>
</evidence>
<dbReference type="PANTHER" id="PTHR42663:SF6">
    <property type="entry name" value="HYDROLASE C777.06C-RELATED"/>
    <property type="match status" value="1"/>
</dbReference>
<evidence type="ECO:0000313" key="2">
    <source>
        <dbReference type="EMBL" id="AOR23502.1"/>
    </source>
</evidence>
<feature type="domain" description="Metallo-beta-lactamase" evidence="1">
    <location>
        <begin position="16"/>
        <end position="213"/>
    </location>
</feature>
<name>A0A1D7XJJ1_9CLOT</name>
<sequence>MLNFIGIGSAFNTEIGNTSAFIRKDSSLILIDCGGTVFHRLQELNLFNRIENLYIIITHTHPDHVGSLGEVIFYSYYILKRIPIIFFPKKEVIEGFLISIGVSSEMYRLNSFEVIDVNDMELGKLGIEFLPVSHVDTIPAYGFIMKLNEKSFYYSGDANNISSNVINKIVNGEIYRIYQDTCGLDYEGNNHLSLRKLCSIIPPKFRNKVYCMHIDKHITEKEIQDNGFNVVEIYK</sequence>
<dbReference type="SMART" id="SM00849">
    <property type="entry name" value="Lactamase_B"/>
    <property type="match status" value="1"/>
</dbReference>
<dbReference type="KEGG" id="ctae:BGI42_07020"/>
<dbReference type="AlphaFoldDB" id="A0A1D7XJJ1"/>
<evidence type="ECO:0000259" key="1">
    <source>
        <dbReference type="SMART" id="SM00849"/>
    </source>
</evidence>
<dbReference type="STRING" id="394958.BGI42_07020"/>
<dbReference type="PANTHER" id="PTHR42663">
    <property type="entry name" value="HYDROLASE C777.06C-RELATED-RELATED"/>
    <property type="match status" value="1"/>
</dbReference>
<accession>A0A1D7XJJ1</accession>
<keyword evidence="3" id="KW-1185">Reference proteome</keyword>
<dbReference type="RefSeq" id="WP_069679653.1">
    <property type="nucleotide sequence ID" value="NZ_CP017253.2"/>
</dbReference>
<proteinExistence type="predicted"/>
<dbReference type="SUPFAM" id="SSF56281">
    <property type="entry name" value="Metallo-hydrolase/oxidoreductase"/>
    <property type="match status" value="1"/>
</dbReference>